<dbReference type="GeneID" id="27711258"/>
<name>A0A0D2IQ30_9EURO</name>
<gene>
    <name evidence="2" type="ORF">Z520_05512</name>
</gene>
<keyword evidence="3" id="KW-1185">Reference proteome</keyword>
<feature type="region of interest" description="Disordered" evidence="1">
    <location>
        <begin position="77"/>
        <end position="106"/>
    </location>
</feature>
<organism evidence="2 3">
    <name type="scientific">Fonsecaea multimorphosa CBS 102226</name>
    <dbReference type="NCBI Taxonomy" id="1442371"/>
    <lineage>
        <taxon>Eukaryota</taxon>
        <taxon>Fungi</taxon>
        <taxon>Dikarya</taxon>
        <taxon>Ascomycota</taxon>
        <taxon>Pezizomycotina</taxon>
        <taxon>Eurotiomycetes</taxon>
        <taxon>Chaetothyriomycetidae</taxon>
        <taxon>Chaetothyriales</taxon>
        <taxon>Herpotrichiellaceae</taxon>
        <taxon>Fonsecaea</taxon>
    </lineage>
</organism>
<accession>A0A0D2IQ30</accession>
<dbReference type="Proteomes" id="UP000053411">
    <property type="component" value="Unassembled WGS sequence"/>
</dbReference>
<sequence>MAELMESIVNATRSRSIPLFFNKQAKRGALDQATKLLEFQEELGNVPATECMQLLRSLRVKVDGFLQVLQATQNIAHMRSAPEKHNTSQLDASGASSSQSPPPFEDRQRPLIIQLSDNFHGPESSVTAAATLECDSDLGDSSLSSALMHTKDVNTASDVHPLENVSFDVTSGLCESQLDHYGTWNGFEYLFSDQ</sequence>
<evidence type="ECO:0000256" key="1">
    <source>
        <dbReference type="SAM" id="MobiDB-lite"/>
    </source>
</evidence>
<evidence type="ECO:0000313" key="3">
    <source>
        <dbReference type="Proteomes" id="UP000053411"/>
    </source>
</evidence>
<dbReference type="RefSeq" id="XP_016633174.1">
    <property type="nucleotide sequence ID" value="XM_016776015.1"/>
</dbReference>
<feature type="compositionally biased region" description="Low complexity" evidence="1">
    <location>
        <begin position="88"/>
        <end position="99"/>
    </location>
</feature>
<dbReference type="AlphaFoldDB" id="A0A0D2IQ30"/>
<dbReference type="VEuPathDB" id="FungiDB:Z520_05512"/>
<evidence type="ECO:0000313" key="2">
    <source>
        <dbReference type="EMBL" id="KIX99051.1"/>
    </source>
</evidence>
<protein>
    <submittedName>
        <fullName evidence="2">Uncharacterized protein</fullName>
    </submittedName>
</protein>
<dbReference type="EMBL" id="KN848070">
    <property type="protein sequence ID" value="KIX99051.1"/>
    <property type="molecule type" value="Genomic_DNA"/>
</dbReference>
<reference evidence="2 3" key="1">
    <citation type="submission" date="2015-01" db="EMBL/GenBank/DDBJ databases">
        <title>The Genome Sequence of Fonsecaea multimorphosa CBS 102226.</title>
        <authorList>
            <consortium name="The Broad Institute Genomics Platform"/>
            <person name="Cuomo C."/>
            <person name="de Hoog S."/>
            <person name="Gorbushina A."/>
            <person name="Stielow B."/>
            <person name="Teixiera M."/>
            <person name="Abouelleil A."/>
            <person name="Chapman S.B."/>
            <person name="Priest M."/>
            <person name="Young S.K."/>
            <person name="Wortman J."/>
            <person name="Nusbaum C."/>
            <person name="Birren B."/>
        </authorList>
    </citation>
    <scope>NUCLEOTIDE SEQUENCE [LARGE SCALE GENOMIC DNA]</scope>
    <source>
        <strain evidence="2 3">CBS 102226</strain>
    </source>
</reference>
<proteinExistence type="predicted"/>